<dbReference type="AlphaFoldDB" id="A0A812P7W0"/>
<comment type="caution">
    <text evidence="2">The sequence shown here is derived from an EMBL/GenBank/DDBJ whole genome shotgun (WGS) entry which is preliminary data.</text>
</comment>
<dbReference type="OrthoDB" id="427377at2759"/>
<proteinExistence type="predicted"/>
<keyword evidence="1" id="KW-0472">Membrane</keyword>
<accession>A0A812P7W0</accession>
<keyword evidence="1" id="KW-0812">Transmembrane</keyword>
<name>A0A812P7W0_9DINO</name>
<keyword evidence="1" id="KW-1133">Transmembrane helix</keyword>
<dbReference type="Proteomes" id="UP000604046">
    <property type="component" value="Unassembled WGS sequence"/>
</dbReference>
<gene>
    <name evidence="2" type="ORF">SNAT2548_LOCUS18006</name>
</gene>
<organism evidence="2 3">
    <name type="scientific">Symbiodinium natans</name>
    <dbReference type="NCBI Taxonomy" id="878477"/>
    <lineage>
        <taxon>Eukaryota</taxon>
        <taxon>Sar</taxon>
        <taxon>Alveolata</taxon>
        <taxon>Dinophyceae</taxon>
        <taxon>Suessiales</taxon>
        <taxon>Symbiodiniaceae</taxon>
        <taxon>Symbiodinium</taxon>
    </lineage>
</organism>
<evidence type="ECO:0000313" key="2">
    <source>
        <dbReference type="EMBL" id="CAE7343721.1"/>
    </source>
</evidence>
<evidence type="ECO:0000313" key="3">
    <source>
        <dbReference type="Proteomes" id="UP000604046"/>
    </source>
</evidence>
<feature type="transmembrane region" description="Helical" evidence="1">
    <location>
        <begin position="152"/>
        <end position="171"/>
    </location>
</feature>
<feature type="transmembrane region" description="Helical" evidence="1">
    <location>
        <begin position="62"/>
        <end position="85"/>
    </location>
</feature>
<sequence>MMVITVLMPKALKTSRKVRRDEAAAGVSQGCVALGLFLLRWPQAVEEDRRAFVGGYSDWSRALIDILELSAVVWGFLGAMGALYMKESFLRAFFYYEVARVAAWLLTYLLDAPLLVNCELGRDDPSAFVARFGPNKAVLNIAADGSCDDERAFFALLSPLCLLFFLQFLFATQKLLADFEDDPRYLLNIPKEGPTGAFLSRSMASGADIAEQFAQTGLPAGGPPATVATPLMAAPHGGMRPALALENLAAPGV</sequence>
<protein>
    <submittedName>
        <fullName evidence="2">Uncharacterized protein</fullName>
    </submittedName>
</protein>
<feature type="transmembrane region" description="Helical" evidence="1">
    <location>
        <begin position="23"/>
        <end position="42"/>
    </location>
</feature>
<dbReference type="EMBL" id="CAJNDS010002130">
    <property type="protein sequence ID" value="CAE7343721.1"/>
    <property type="molecule type" value="Genomic_DNA"/>
</dbReference>
<keyword evidence="3" id="KW-1185">Reference proteome</keyword>
<evidence type="ECO:0000256" key="1">
    <source>
        <dbReference type="SAM" id="Phobius"/>
    </source>
</evidence>
<reference evidence="2" key="1">
    <citation type="submission" date="2021-02" db="EMBL/GenBank/DDBJ databases">
        <authorList>
            <person name="Dougan E. K."/>
            <person name="Rhodes N."/>
            <person name="Thang M."/>
            <person name="Chan C."/>
        </authorList>
    </citation>
    <scope>NUCLEOTIDE SEQUENCE</scope>
</reference>